<reference evidence="4" key="1">
    <citation type="submission" date="2017-02" db="UniProtKB">
        <authorList>
            <consortium name="WormBaseParasite"/>
        </authorList>
    </citation>
    <scope>IDENTIFICATION</scope>
</reference>
<protein>
    <submittedName>
        <fullName evidence="4">Secreted protein</fullName>
    </submittedName>
</protein>
<sequence>MRKVFIISASICSTGSDRSAGGSPNTARTAAPISGSSVHSSNSLAVSAAYFLSKSKEEHISTISILTPMSLSSIAFGSIRKAWLIFSFNVLCRYCIATRRGSASASISTTFSHSSGSSSRWYCSSNIRHRSAAALT</sequence>
<evidence type="ECO:0000313" key="3">
    <source>
        <dbReference type="Proteomes" id="UP000268014"/>
    </source>
</evidence>
<accession>A0A0N4WDN6</accession>
<reference evidence="2 3" key="2">
    <citation type="submission" date="2018-11" db="EMBL/GenBank/DDBJ databases">
        <authorList>
            <consortium name="Pathogen Informatics"/>
        </authorList>
    </citation>
    <scope>NUCLEOTIDE SEQUENCE [LARGE SCALE GENOMIC DNA]</scope>
    <source>
        <strain evidence="2 3">MHpl1</strain>
    </source>
</reference>
<evidence type="ECO:0000256" key="1">
    <source>
        <dbReference type="SAM" id="MobiDB-lite"/>
    </source>
</evidence>
<keyword evidence="3" id="KW-1185">Reference proteome</keyword>
<evidence type="ECO:0000313" key="2">
    <source>
        <dbReference type="EMBL" id="VDO35588.1"/>
    </source>
</evidence>
<dbReference type="Proteomes" id="UP000268014">
    <property type="component" value="Unassembled WGS sequence"/>
</dbReference>
<evidence type="ECO:0000313" key="4">
    <source>
        <dbReference type="WBParaSite" id="HPLM_0000870601-mRNA-1"/>
    </source>
</evidence>
<organism evidence="4">
    <name type="scientific">Haemonchus placei</name>
    <name type="common">Barber's pole worm</name>
    <dbReference type="NCBI Taxonomy" id="6290"/>
    <lineage>
        <taxon>Eukaryota</taxon>
        <taxon>Metazoa</taxon>
        <taxon>Ecdysozoa</taxon>
        <taxon>Nematoda</taxon>
        <taxon>Chromadorea</taxon>
        <taxon>Rhabditida</taxon>
        <taxon>Rhabditina</taxon>
        <taxon>Rhabditomorpha</taxon>
        <taxon>Strongyloidea</taxon>
        <taxon>Trichostrongylidae</taxon>
        <taxon>Haemonchus</taxon>
    </lineage>
</organism>
<feature type="compositionally biased region" description="Polar residues" evidence="1">
    <location>
        <begin position="14"/>
        <end position="28"/>
    </location>
</feature>
<feature type="region of interest" description="Disordered" evidence="1">
    <location>
        <begin position="14"/>
        <end position="39"/>
    </location>
</feature>
<proteinExistence type="predicted"/>
<dbReference type="AlphaFoldDB" id="A0A0N4WDN6"/>
<gene>
    <name evidence="2" type="ORF">HPLM_LOCUS8698</name>
</gene>
<name>A0A0N4WDN6_HAEPC</name>
<dbReference type="WBParaSite" id="HPLM_0000870601-mRNA-1">
    <property type="protein sequence ID" value="HPLM_0000870601-mRNA-1"/>
    <property type="gene ID" value="HPLM_0000870601"/>
</dbReference>
<dbReference type="EMBL" id="UZAF01016912">
    <property type="protein sequence ID" value="VDO35588.1"/>
    <property type="molecule type" value="Genomic_DNA"/>
</dbReference>